<evidence type="ECO:0000313" key="2">
    <source>
        <dbReference type="Proteomes" id="UP000805193"/>
    </source>
</evidence>
<comment type="caution">
    <text evidence="1">The sequence shown here is derived from an EMBL/GenBank/DDBJ whole genome shotgun (WGS) entry which is preliminary data.</text>
</comment>
<gene>
    <name evidence="1" type="ORF">HPB47_013245</name>
</gene>
<organism evidence="1 2">
    <name type="scientific">Ixodes persulcatus</name>
    <name type="common">Taiga tick</name>
    <dbReference type="NCBI Taxonomy" id="34615"/>
    <lineage>
        <taxon>Eukaryota</taxon>
        <taxon>Metazoa</taxon>
        <taxon>Ecdysozoa</taxon>
        <taxon>Arthropoda</taxon>
        <taxon>Chelicerata</taxon>
        <taxon>Arachnida</taxon>
        <taxon>Acari</taxon>
        <taxon>Parasitiformes</taxon>
        <taxon>Ixodida</taxon>
        <taxon>Ixodoidea</taxon>
        <taxon>Ixodidae</taxon>
        <taxon>Ixodinae</taxon>
        <taxon>Ixodes</taxon>
    </lineage>
</organism>
<dbReference type="Proteomes" id="UP000805193">
    <property type="component" value="Unassembled WGS sequence"/>
</dbReference>
<dbReference type="EMBL" id="JABSTQ010001276">
    <property type="protein sequence ID" value="KAG0444904.1"/>
    <property type="molecule type" value="Genomic_DNA"/>
</dbReference>
<accession>A0AC60QZ79</accession>
<name>A0AC60QZ79_IXOPE</name>
<protein>
    <submittedName>
        <fullName evidence="1">Uncharacterized protein</fullName>
    </submittedName>
</protein>
<evidence type="ECO:0000313" key="1">
    <source>
        <dbReference type="EMBL" id="KAG0444904.1"/>
    </source>
</evidence>
<keyword evidence="2" id="KW-1185">Reference proteome</keyword>
<reference evidence="1 2" key="1">
    <citation type="journal article" date="2020" name="Cell">
        <title>Large-Scale Comparative Analyses of Tick Genomes Elucidate Their Genetic Diversity and Vector Capacities.</title>
        <authorList>
            <consortium name="Tick Genome and Microbiome Consortium (TIGMIC)"/>
            <person name="Jia N."/>
            <person name="Wang J."/>
            <person name="Shi W."/>
            <person name="Du L."/>
            <person name="Sun Y."/>
            <person name="Zhan W."/>
            <person name="Jiang J.F."/>
            <person name="Wang Q."/>
            <person name="Zhang B."/>
            <person name="Ji P."/>
            <person name="Bell-Sakyi L."/>
            <person name="Cui X.M."/>
            <person name="Yuan T.T."/>
            <person name="Jiang B.G."/>
            <person name="Yang W.F."/>
            <person name="Lam T.T."/>
            <person name="Chang Q.C."/>
            <person name="Ding S.J."/>
            <person name="Wang X.J."/>
            <person name="Zhu J.G."/>
            <person name="Ruan X.D."/>
            <person name="Zhao L."/>
            <person name="Wei J.T."/>
            <person name="Ye R.Z."/>
            <person name="Que T.C."/>
            <person name="Du C.H."/>
            <person name="Zhou Y.H."/>
            <person name="Cheng J.X."/>
            <person name="Dai P.F."/>
            <person name="Guo W.B."/>
            <person name="Han X.H."/>
            <person name="Huang E.J."/>
            <person name="Li L.F."/>
            <person name="Wei W."/>
            <person name="Gao Y.C."/>
            <person name="Liu J.Z."/>
            <person name="Shao H.Z."/>
            <person name="Wang X."/>
            <person name="Wang C.C."/>
            <person name="Yang T.C."/>
            <person name="Huo Q.B."/>
            <person name="Li W."/>
            <person name="Chen H.Y."/>
            <person name="Chen S.E."/>
            <person name="Zhou L.G."/>
            <person name="Ni X.B."/>
            <person name="Tian J.H."/>
            <person name="Sheng Y."/>
            <person name="Liu T."/>
            <person name="Pan Y.S."/>
            <person name="Xia L.Y."/>
            <person name="Li J."/>
            <person name="Zhao F."/>
            <person name="Cao W.C."/>
        </authorList>
    </citation>
    <scope>NUCLEOTIDE SEQUENCE [LARGE SCALE GENOMIC DNA]</scope>
    <source>
        <strain evidence="1">Iper-2018</strain>
    </source>
</reference>
<proteinExistence type="predicted"/>
<sequence>MGGDFCCAVGCHNHRAAPANQNVSFHAFPRDVQRRAKWIAAVRREHWVPVKRSRLCSIHFSPESYELSSRLATEFGLGQKYPRLRVNAVPTIFSHIVARPTPHRGALAKRRRKDVVDEAIAEATTEATAVDTTMDSGSQSPLDPDADMEVPDDLPAEEQGTEKVCVSVQTECVKTRTRSNQTKVTGRSIGTQTALSKSSKEVQTEAPQQSSPSTSTTVLVEAETDDDNLEADDLGGRSLRLAVDGRSDSPGYSALYGTYSLLETSLNRIIHLELIKSTEVKSSCHMELEGLTRAFLHLEELGLTVEVIVTDRHVQVSAYMKRQHLLVQHRFDLWHVSKGIKKKIVALAKSPQHKALARWLETITRHLYWCARTSDNHGDLILAKWTSITRHICDVHHHSNSLHPVCLHGELQDRLWIEEGTETFKKLESVVLSSHLLRDIHKLSSDEQTFSLEAFHGVLVHFASKSVSYC</sequence>